<sequence length="369" mass="40993">MDPLQITKDLIRMDTRNPPGNTSEVVEYLSELFSSFNQKVYTKEEGKDNLVVYISRGKPEIMLTSHLDTVPSGDELLNPVLVDGKLYGRGSCDAKGCVAAICSAAQIEPECGLKLAFTSDEEVGGVNGLGYVFEREMADAVIVGEPTGSDTIGVLQAAVLALDIEFRGNSGHTALHDAKEGAIFRASRYIVERVESFRRLEGDYGEYRKIFESLGMEFVIKSWHAVFNPSMIRGGVKRNVVAPKCTVYADVRFAPWISIEEVRRELHADDVEFKVEGFLQPYGVRSDAVRLEDDVKFLKIIAEAVIEEGLRPKAAFSLGVGDTRHVRKHGVPAFYLGPGGGNLHGEDEFVYVDELYRTAKIYRNIIRKF</sequence>
<dbReference type="InterPro" id="IPR036264">
    <property type="entry name" value="Bact_exopeptidase_dim_dom"/>
</dbReference>
<dbReference type="AlphaFoldDB" id="A0A7C3MC08"/>
<dbReference type="Pfam" id="PF07687">
    <property type="entry name" value="M20_dimer"/>
    <property type="match status" value="1"/>
</dbReference>
<dbReference type="Gene3D" id="3.30.70.360">
    <property type="match status" value="1"/>
</dbReference>
<evidence type="ECO:0000256" key="4">
    <source>
        <dbReference type="ARBA" id="ARBA00022801"/>
    </source>
</evidence>
<keyword evidence="5" id="KW-0862">Zinc</keyword>
<dbReference type="PANTHER" id="PTHR43808:SF8">
    <property type="entry name" value="PEPTIDASE M20 DIMERISATION DOMAIN-CONTAINING PROTEIN"/>
    <property type="match status" value="1"/>
</dbReference>
<evidence type="ECO:0000256" key="5">
    <source>
        <dbReference type="ARBA" id="ARBA00022833"/>
    </source>
</evidence>
<evidence type="ECO:0000313" key="7">
    <source>
        <dbReference type="EMBL" id="HFW32693.1"/>
    </source>
</evidence>
<evidence type="ECO:0000256" key="3">
    <source>
        <dbReference type="ARBA" id="ARBA00022723"/>
    </source>
</evidence>
<comment type="similarity">
    <text evidence="2">Belongs to the peptidase M20A family.</text>
</comment>
<gene>
    <name evidence="7" type="ORF">ENW66_07075</name>
</gene>
<dbReference type="Pfam" id="PF01546">
    <property type="entry name" value="Peptidase_M20"/>
    <property type="match status" value="1"/>
</dbReference>
<dbReference type="SUPFAM" id="SSF55031">
    <property type="entry name" value="Bacterial exopeptidase dimerisation domain"/>
    <property type="match status" value="1"/>
</dbReference>
<comment type="cofactor">
    <cofactor evidence="1">
        <name>Zn(2+)</name>
        <dbReference type="ChEBI" id="CHEBI:29105"/>
    </cofactor>
</comment>
<name>A0A7C3MC08_ARCFL</name>
<evidence type="ECO:0000256" key="2">
    <source>
        <dbReference type="ARBA" id="ARBA00006247"/>
    </source>
</evidence>
<dbReference type="EMBL" id="DTLB01000042">
    <property type="protein sequence ID" value="HFW32693.1"/>
    <property type="molecule type" value="Genomic_DNA"/>
</dbReference>
<dbReference type="InterPro" id="IPR050072">
    <property type="entry name" value="Peptidase_M20A"/>
</dbReference>
<dbReference type="InterPro" id="IPR011650">
    <property type="entry name" value="Peptidase_M20_dimer"/>
</dbReference>
<dbReference type="Gene3D" id="3.40.630.10">
    <property type="entry name" value="Zn peptidases"/>
    <property type="match status" value="1"/>
</dbReference>
<protein>
    <submittedName>
        <fullName evidence="7">M20 family peptidase</fullName>
    </submittedName>
</protein>
<keyword evidence="4" id="KW-0378">Hydrolase</keyword>
<dbReference type="GO" id="GO:0016787">
    <property type="term" value="F:hydrolase activity"/>
    <property type="evidence" value="ECO:0007669"/>
    <property type="project" value="UniProtKB-KW"/>
</dbReference>
<reference evidence="7" key="1">
    <citation type="journal article" date="2020" name="mSystems">
        <title>Genome- and Community-Level Interaction Insights into Carbon Utilization and Element Cycling Functions of Hydrothermarchaeota in Hydrothermal Sediment.</title>
        <authorList>
            <person name="Zhou Z."/>
            <person name="Liu Y."/>
            <person name="Xu W."/>
            <person name="Pan J."/>
            <person name="Luo Z.H."/>
            <person name="Li M."/>
        </authorList>
    </citation>
    <scope>NUCLEOTIDE SEQUENCE [LARGE SCALE GENOMIC DNA]</scope>
    <source>
        <strain evidence="7">SpSt-87</strain>
    </source>
</reference>
<dbReference type="InterPro" id="IPR001261">
    <property type="entry name" value="ArgE/DapE_CS"/>
</dbReference>
<dbReference type="GO" id="GO:0046872">
    <property type="term" value="F:metal ion binding"/>
    <property type="evidence" value="ECO:0007669"/>
    <property type="project" value="UniProtKB-KW"/>
</dbReference>
<organism evidence="7">
    <name type="scientific">Archaeoglobus fulgidus</name>
    <dbReference type="NCBI Taxonomy" id="2234"/>
    <lineage>
        <taxon>Archaea</taxon>
        <taxon>Methanobacteriati</taxon>
        <taxon>Methanobacteriota</taxon>
        <taxon>Archaeoglobi</taxon>
        <taxon>Archaeoglobales</taxon>
        <taxon>Archaeoglobaceae</taxon>
        <taxon>Archaeoglobus</taxon>
    </lineage>
</organism>
<dbReference type="PROSITE" id="PS00758">
    <property type="entry name" value="ARGE_DAPE_CPG2_1"/>
    <property type="match status" value="1"/>
</dbReference>
<evidence type="ECO:0000256" key="1">
    <source>
        <dbReference type="ARBA" id="ARBA00001947"/>
    </source>
</evidence>
<dbReference type="PANTHER" id="PTHR43808">
    <property type="entry name" value="ACETYLORNITHINE DEACETYLASE"/>
    <property type="match status" value="1"/>
</dbReference>
<accession>A0A7C3MC08</accession>
<dbReference type="SUPFAM" id="SSF53187">
    <property type="entry name" value="Zn-dependent exopeptidases"/>
    <property type="match status" value="1"/>
</dbReference>
<keyword evidence="3" id="KW-0479">Metal-binding</keyword>
<dbReference type="InterPro" id="IPR002933">
    <property type="entry name" value="Peptidase_M20"/>
</dbReference>
<evidence type="ECO:0000259" key="6">
    <source>
        <dbReference type="Pfam" id="PF07687"/>
    </source>
</evidence>
<proteinExistence type="inferred from homology"/>
<comment type="caution">
    <text evidence="7">The sequence shown here is derived from an EMBL/GenBank/DDBJ whole genome shotgun (WGS) entry which is preliminary data.</text>
</comment>
<feature type="domain" description="Peptidase M20 dimerisation" evidence="6">
    <location>
        <begin position="162"/>
        <end position="267"/>
    </location>
</feature>